<reference evidence="2" key="1">
    <citation type="submission" date="2019-03" db="EMBL/GenBank/DDBJ databases">
        <title>WGS assembly of Setaria viridis.</title>
        <authorList>
            <person name="Huang P."/>
            <person name="Jenkins J."/>
            <person name="Grimwood J."/>
            <person name="Barry K."/>
            <person name="Healey A."/>
            <person name="Mamidi S."/>
            <person name="Sreedasyam A."/>
            <person name="Shu S."/>
            <person name="Feldman M."/>
            <person name="Wu J."/>
            <person name="Yu Y."/>
            <person name="Chen C."/>
            <person name="Johnson J."/>
            <person name="Rokhsar D."/>
            <person name="Baxter I."/>
            <person name="Schmutz J."/>
            <person name="Brutnell T."/>
            <person name="Kellogg E."/>
        </authorList>
    </citation>
    <scope>NUCLEOTIDE SEQUENCE [LARGE SCALE GENOMIC DNA]</scope>
</reference>
<proteinExistence type="predicted"/>
<sequence>MNTGTWHWANTSRSAISSRSPAQFLCTAHIHYLHNVGWSVFSKRRAQSWRGPSSTCSLCSAPAALSTTAICRPPFAAAMALSSSRPLHLLRPLLRGFHASAQALSRAELHEFSKPSGHLGSWEPAGEPRQAWAQLDRLRKGYARDVRQLRQQYAYEVQLMEAERQRKAEARAEAARVANEERKAAKAAAAQTRAAERRAFEEDFRQALMKERAEKLESWRKKEKLQEQKKAEQKELLRKKSSVWLAEDKLEDQILNAIKNTTPL</sequence>
<gene>
    <name evidence="2" type="ORF">SEVIR_7G329801v2</name>
</gene>
<dbReference type="OMA" id="INSWEPP"/>
<accession>A0A4U6TZC5</accession>
<dbReference type="PANTHER" id="PTHR36402">
    <property type="entry name" value="EXPRESSED PROTEIN"/>
    <property type="match status" value="1"/>
</dbReference>
<dbReference type="PANTHER" id="PTHR36402:SF1">
    <property type="entry name" value="EXPRESSED PROTEIN"/>
    <property type="match status" value="1"/>
</dbReference>
<protein>
    <submittedName>
        <fullName evidence="2">Uncharacterized protein</fullName>
    </submittedName>
</protein>
<evidence type="ECO:0000313" key="3">
    <source>
        <dbReference type="Proteomes" id="UP000298652"/>
    </source>
</evidence>
<feature type="region of interest" description="Disordered" evidence="1">
    <location>
        <begin position="217"/>
        <end position="236"/>
    </location>
</feature>
<evidence type="ECO:0000313" key="2">
    <source>
        <dbReference type="EMBL" id="TKW07782.1"/>
    </source>
</evidence>
<dbReference type="Gramene" id="TKW07782">
    <property type="protein sequence ID" value="TKW07782"/>
    <property type="gene ID" value="SEVIR_7G329801v2"/>
</dbReference>
<keyword evidence="3" id="KW-1185">Reference proteome</keyword>
<dbReference type="EMBL" id="CM016558">
    <property type="protein sequence ID" value="TKW07782.1"/>
    <property type="molecule type" value="Genomic_DNA"/>
</dbReference>
<dbReference type="AlphaFoldDB" id="A0A4U6TZC5"/>
<dbReference type="Proteomes" id="UP000298652">
    <property type="component" value="Chromosome 7"/>
</dbReference>
<evidence type="ECO:0000256" key="1">
    <source>
        <dbReference type="SAM" id="MobiDB-lite"/>
    </source>
</evidence>
<name>A0A4U6TZC5_SETVI</name>
<organism evidence="2 3">
    <name type="scientific">Setaria viridis</name>
    <name type="common">Green bristlegrass</name>
    <name type="synonym">Setaria italica subsp. viridis</name>
    <dbReference type="NCBI Taxonomy" id="4556"/>
    <lineage>
        <taxon>Eukaryota</taxon>
        <taxon>Viridiplantae</taxon>
        <taxon>Streptophyta</taxon>
        <taxon>Embryophyta</taxon>
        <taxon>Tracheophyta</taxon>
        <taxon>Spermatophyta</taxon>
        <taxon>Magnoliopsida</taxon>
        <taxon>Liliopsida</taxon>
        <taxon>Poales</taxon>
        <taxon>Poaceae</taxon>
        <taxon>PACMAD clade</taxon>
        <taxon>Panicoideae</taxon>
        <taxon>Panicodae</taxon>
        <taxon>Paniceae</taxon>
        <taxon>Cenchrinae</taxon>
        <taxon>Setaria</taxon>
    </lineage>
</organism>